<evidence type="ECO:0000313" key="2">
    <source>
        <dbReference type="EMBL" id="CAF0835592.1"/>
    </source>
</evidence>
<name>A0A8S2HBQ2_9BILA</name>
<reference evidence="3" key="1">
    <citation type="submission" date="2021-02" db="EMBL/GenBank/DDBJ databases">
        <authorList>
            <person name="Nowell W R."/>
        </authorList>
    </citation>
    <scope>NUCLEOTIDE SEQUENCE</scope>
</reference>
<dbReference type="PROSITE" id="PS50104">
    <property type="entry name" value="TIR"/>
    <property type="match status" value="1"/>
</dbReference>
<dbReference type="PANTHER" id="PTHR46270">
    <property type="entry name" value="ARMADILLO-TYPE FOLD-RELATED"/>
    <property type="match status" value="1"/>
</dbReference>
<dbReference type="InterPro" id="IPR000157">
    <property type="entry name" value="TIR_dom"/>
</dbReference>
<dbReference type="Proteomes" id="UP000677228">
    <property type="component" value="Unassembled WGS sequence"/>
</dbReference>
<feature type="domain" description="TIR" evidence="1">
    <location>
        <begin position="1"/>
        <end position="90"/>
    </location>
</feature>
<evidence type="ECO:0000313" key="3">
    <source>
        <dbReference type="EMBL" id="CAF3620352.1"/>
    </source>
</evidence>
<proteinExistence type="predicted"/>
<organism evidence="3 4">
    <name type="scientific">Didymodactylos carnosus</name>
    <dbReference type="NCBI Taxonomy" id="1234261"/>
    <lineage>
        <taxon>Eukaryota</taxon>
        <taxon>Metazoa</taxon>
        <taxon>Spiralia</taxon>
        <taxon>Gnathifera</taxon>
        <taxon>Rotifera</taxon>
        <taxon>Eurotatoria</taxon>
        <taxon>Bdelloidea</taxon>
        <taxon>Philodinida</taxon>
        <taxon>Philodinidae</taxon>
        <taxon>Didymodactylos</taxon>
    </lineage>
</organism>
<dbReference type="EMBL" id="CAJOBA010001909">
    <property type="protein sequence ID" value="CAF3620352.1"/>
    <property type="molecule type" value="Genomic_DNA"/>
</dbReference>
<dbReference type="GO" id="GO:0007165">
    <property type="term" value="P:signal transduction"/>
    <property type="evidence" value="ECO:0007669"/>
    <property type="project" value="InterPro"/>
</dbReference>
<dbReference type="EMBL" id="CAJNOK010001909">
    <property type="protein sequence ID" value="CAF0835592.1"/>
    <property type="molecule type" value="Genomic_DNA"/>
</dbReference>
<dbReference type="SUPFAM" id="SSF52200">
    <property type="entry name" value="Toll/Interleukin receptor TIR domain"/>
    <property type="match status" value="1"/>
</dbReference>
<gene>
    <name evidence="2" type="ORF">OVA965_LOCUS6372</name>
    <name evidence="3" type="ORF">TMI583_LOCUS6368</name>
</gene>
<dbReference type="InterPro" id="IPR035897">
    <property type="entry name" value="Toll_tir_struct_dom_sf"/>
</dbReference>
<evidence type="ECO:0000259" key="1">
    <source>
        <dbReference type="PROSITE" id="PS50104"/>
    </source>
</evidence>
<dbReference type="Proteomes" id="UP000682733">
    <property type="component" value="Unassembled WGS sequence"/>
</dbReference>
<dbReference type="AlphaFoldDB" id="A0A8S2HBQ2"/>
<dbReference type="PANTHER" id="PTHR46270:SF2">
    <property type="entry name" value="TIR DOMAIN-CONTAINING PROTEIN"/>
    <property type="match status" value="1"/>
</dbReference>
<comment type="caution">
    <text evidence="3">The sequence shown here is derived from an EMBL/GenBank/DDBJ whole genome shotgun (WGS) entry which is preliminary data.</text>
</comment>
<sequence>MSGTMCEAMAQAVEKSKFILISMSETYKQSVPCKNEAVYAWDRRKTIIPLKMKKVDWDDWLGFYCSCDTNWDLKPLSALVDILDKLITAQKTKTIRSIHEGGEFELVPRIQDLYMILVYGPVHPMEERQQIIKNYYSYQPSVRRQVSDFNIPTTSGRKPGNCNSDPIKILLRKFHENVVDRAKNTEELTDTVLSQYISRLHDPARVRLSPLDHAVPEIFYLLYVIHAVHRQHVNPAVSTSR</sequence>
<evidence type="ECO:0000313" key="4">
    <source>
        <dbReference type="Proteomes" id="UP000682733"/>
    </source>
</evidence>
<dbReference type="Gene3D" id="3.40.50.10140">
    <property type="entry name" value="Toll/interleukin-1 receptor homology (TIR) domain"/>
    <property type="match status" value="1"/>
</dbReference>
<protein>
    <recommendedName>
        <fullName evidence="1">TIR domain-containing protein</fullName>
    </recommendedName>
</protein>
<accession>A0A8S2HBQ2</accession>